<dbReference type="Pfam" id="PF04545">
    <property type="entry name" value="Sigma70_r4"/>
    <property type="match status" value="1"/>
</dbReference>
<dbReference type="Pfam" id="PF04539">
    <property type="entry name" value="Sigma70_r3"/>
    <property type="match status" value="1"/>
</dbReference>
<comment type="caution">
    <text evidence="6">The sequence shown here is derived from an EMBL/GenBank/DDBJ whole genome shotgun (WGS) entry which is preliminary data.</text>
</comment>
<dbReference type="Gene3D" id="1.20.120.1810">
    <property type="match status" value="1"/>
</dbReference>
<dbReference type="InterPro" id="IPR013324">
    <property type="entry name" value="RNA_pol_sigma_r3/r4-like"/>
</dbReference>
<dbReference type="InterPro" id="IPR007624">
    <property type="entry name" value="RNA_pol_sigma70_r3"/>
</dbReference>
<dbReference type="PROSITE" id="PS00715">
    <property type="entry name" value="SIGMA70_1"/>
    <property type="match status" value="1"/>
</dbReference>
<feature type="domain" description="RNA polymerase sigma-70" evidence="5">
    <location>
        <begin position="92"/>
        <end position="105"/>
    </location>
</feature>
<dbReference type="InterPro" id="IPR014284">
    <property type="entry name" value="RNA_pol_sigma-70_dom"/>
</dbReference>
<dbReference type="GO" id="GO:0016987">
    <property type="term" value="F:sigma factor activity"/>
    <property type="evidence" value="ECO:0007669"/>
    <property type="project" value="UniProtKB-KW"/>
</dbReference>
<dbReference type="GO" id="GO:0003677">
    <property type="term" value="F:DNA binding"/>
    <property type="evidence" value="ECO:0007669"/>
    <property type="project" value="UniProtKB-KW"/>
</dbReference>
<evidence type="ECO:0000256" key="1">
    <source>
        <dbReference type="ARBA" id="ARBA00023015"/>
    </source>
</evidence>
<proteinExistence type="predicted"/>
<dbReference type="Pfam" id="PF04542">
    <property type="entry name" value="Sigma70_r2"/>
    <property type="match status" value="1"/>
</dbReference>
<keyword evidence="3" id="KW-0238">DNA-binding</keyword>
<evidence type="ECO:0000259" key="5">
    <source>
        <dbReference type="PROSITE" id="PS00715"/>
    </source>
</evidence>
<dbReference type="PANTHER" id="PTHR30385:SF4">
    <property type="entry name" value="RNA POLYMERASE SIGMA-E FACTOR"/>
    <property type="match status" value="1"/>
</dbReference>
<protein>
    <submittedName>
        <fullName evidence="6">RNA polymerase subunit sigma</fullName>
    </submittedName>
</protein>
<gene>
    <name evidence="6" type="ORF">B1H18_03080</name>
</gene>
<keyword evidence="4" id="KW-0804">Transcription</keyword>
<evidence type="ECO:0000256" key="2">
    <source>
        <dbReference type="ARBA" id="ARBA00023082"/>
    </source>
</evidence>
<evidence type="ECO:0000256" key="3">
    <source>
        <dbReference type="ARBA" id="ARBA00023125"/>
    </source>
</evidence>
<dbReference type="AlphaFoldDB" id="A0A1V4AF89"/>
<organism evidence="6 7">
    <name type="scientific">Streptomyces tsukubensis</name>
    <dbReference type="NCBI Taxonomy" id="83656"/>
    <lineage>
        <taxon>Bacteria</taxon>
        <taxon>Bacillati</taxon>
        <taxon>Actinomycetota</taxon>
        <taxon>Actinomycetes</taxon>
        <taxon>Kitasatosporales</taxon>
        <taxon>Streptomycetaceae</taxon>
        <taxon>Streptomyces</taxon>
    </lineage>
</organism>
<dbReference type="NCBIfam" id="TIGR02937">
    <property type="entry name" value="sigma70-ECF"/>
    <property type="match status" value="1"/>
</dbReference>
<dbReference type="STRING" id="83656.B1H18_03080"/>
<evidence type="ECO:0000256" key="4">
    <source>
        <dbReference type="ARBA" id="ARBA00023163"/>
    </source>
</evidence>
<dbReference type="EMBL" id="MVFC01000002">
    <property type="protein sequence ID" value="OON82059.1"/>
    <property type="molecule type" value="Genomic_DNA"/>
</dbReference>
<evidence type="ECO:0000313" key="7">
    <source>
        <dbReference type="Proteomes" id="UP000190539"/>
    </source>
</evidence>
<keyword evidence="7" id="KW-1185">Reference proteome</keyword>
<dbReference type="CDD" id="cd06171">
    <property type="entry name" value="Sigma70_r4"/>
    <property type="match status" value="1"/>
</dbReference>
<dbReference type="InterPro" id="IPR014322">
    <property type="entry name" value="RNA_pol_sigma-B/F/G"/>
</dbReference>
<name>A0A1V4AF89_9ACTN</name>
<dbReference type="RefSeq" id="WP_077964562.1">
    <property type="nucleotide sequence ID" value="NZ_CP045178.1"/>
</dbReference>
<dbReference type="Gene3D" id="1.20.140.160">
    <property type="match status" value="1"/>
</dbReference>
<dbReference type="InterPro" id="IPR013325">
    <property type="entry name" value="RNA_pol_sigma_r2"/>
</dbReference>
<dbReference type="GO" id="GO:0006352">
    <property type="term" value="P:DNA-templated transcription initiation"/>
    <property type="evidence" value="ECO:0007669"/>
    <property type="project" value="InterPro"/>
</dbReference>
<dbReference type="InterPro" id="IPR007627">
    <property type="entry name" value="RNA_pol_sigma70_r2"/>
</dbReference>
<dbReference type="InterPro" id="IPR000943">
    <property type="entry name" value="RNA_pol_sigma70"/>
</dbReference>
<evidence type="ECO:0000313" key="6">
    <source>
        <dbReference type="EMBL" id="OON82059.1"/>
    </source>
</evidence>
<dbReference type="SUPFAM" id="SSF88659">
    <property type="entry name" value="Sigma3 and sigma4 domains of RNA polymerase sigma factors"/>
    <property type="match status" value="2"/>
</dbReference>
<dbReference type="OrthoDB" id="9804285at2"/>
<keyword evidence="1" id="KW-0805">Transcription regulation</keyword>
<reference evidence="6 7" key="1">
    <citation type="submission" date="2017-02" db="EMBL/GenBank/DDBJ databases">
        <title>Draft Genome Sequence of Streptomyces tsukubaensis F601, a Producer of the immunosuppressant tacrolimus FK506.</title>
        <authorList>
            <person name="Zong G."/>
            <person name="Zhong C."/>
            <person name="Fu J."/>
            <person name="Qin R."/>
            <person name="Cao G."/>
        </authorList>
    </citation>
    <scope>NUCLEOTIDE SEQUENCE [LARGE SCALE GENOMIC DNA]</scope>
    <source>
        <strain evidence="6 7">F601</strain>
    </source>
</reference>
<dbReference type="InterPro" id="IPR007630">
    <property type="entry name" value="RNA_pol_sigma70_r4"/>
</dbReference>
<sequence>MPEATEVHGASRTVSVSRPAPYIPELPRVERPSAVSPQDSRELSKLFFSRLATLEEGTPEHQYVRNTLVELNLSLVKFAAARFRSRSESTEEIVQVGTIGLIKAINRFELARGIEFASFAMPCVIGEIKRFFRDTSWAVHVPRRLQELRIELARATDLLHQSLDRAPTTKELAVHLGIDEENVMEGLLASNAYSAGSLDMPLDDSGEDASHSLADRVGALDPALETVETVGTLKPLIDGLDARDRRILQMRFGDEMTQAQIGVELGVSQMHVSRLLTRITARLRRGMLAG</sequence>
<dbReference type="PRINTS" id="PR00046">
    <property type="entry name" value="SIGMA70FCT"/>
</dbReference>
<keyword evidence="2" id="KW-0731">Sigma factor</keyword>
<accession>A0A1V4AF89</accession>
<dbReference type="Proteomes" id="UP000190539">
    <property type="component" value="Unassembled WGS sequence"/>
</dbReference>
<dbReference type="PANTHER" id="PTHR30385">
    <property type="entry name" value="SIGMA FACTOR F FLAGELLAR"/>
    <property type="match status" value="1"/>
</dbReference>
<dbReference type="SUPFAM" id="SSF88946">
    <property type="entry name" value="Sigma2 domain of RNA polymerase sigma factors"/>
    <property type="match status" value="1"/>
</dbReference>
<dbReference type="NCBIfam" id="TIGR02980">
    <property type="entry name" value="SigBFG"/>
    <property type="match status" value="1"/>
</dbReference>